<dbReference type="Proteomes" id="UP000064893">
    <property type="component" value="Chromosome"/>
</dbReference>
<organism evidence="2 3">
    <name type="scientific">Salinivirga cyanobacteriivorans</name>
    <dbReference type="NCBI Taxonomy" id="1307839"/>
    <lineage>
        <taxon>Bacteria</taxon>
        <taxon>Pseudomonadati</taxon>
        <taxon>Bacteroidota</taxon>
        <taxon>Bacteroidia</taxon>
        <taxon>Bacteroidales</taxon>
        <taxon>Salinivirgaceae</taxon>
        <taxon>Salinivirga</taxon>
    </lineage>
</organism>
<dbReference type="InterPro" id="IPR005220">
    <property type="entry name" value="CarO-like"/>
</dbReference>
<protein>
    <submittedName>
        <fullName evidence="2">Uncharacterized protein</fullName>
    </submittedName>
</protein>
<evidence type="ECO:0000256" key="1">
    <source>
        <dbReference type="ARBA" id="ARBA00022729"/>
    </source>
</evidence>
<dbReference type="Gene3D" id="2.40.50.200">
    <property type="entry name" value="Bacterial OB-fold"/>
    <property type="match status" value="1"/>
</dbReference>
<gene>
    <name evidence="2" type="ORF">L21SP5_03618</name>
</gene>
<dbReference type="InterPro" id="IPR036700">
    <property type="entry name" value="BOBF_sf"/>
</dbReference>
<keyword evidence="1" id="KW-0732">Signal</keyword>
<dbReference type="NCBIfam" id="NF033674">
    <property type="entry name" value="stress_OB_fold"/>
    <property type="match status" value="1"/>
</dbReference>
<dbReference type="SUPFAM" id="SSF101756">
    <property type="entry name" value="Hypothetical protein YgiW"/>
    <property type="match status" value="1"/>
</dbReference>
<dbReference type="EMBL" id="CP013118">
    <property type="protein sequence ID" value="ALO17220.1"/>
    <property type="molecule type" value="Genomic_DNA"/>
</dbReference>
<dbReference type="KEGG" id="blq:L21SP5_03618"/>
<reference evidence="2 3" key="1">
    <citation type="submission" date="2015-11" db="EMBL/GenBank/DDBJ databases">
        <title>Description and complete genome sequence of a novel strain predominating in hypersaline microbial mats and representing a new family of the Bacteriodetes phylum.</title>
        <authorList>
            <person name="Spring S."/>
            <person name="Bunk B."/>
            <person name="Sproer C."/>
            <person name="Klenk H.-P."/>
        </authorList>
    </citation>
    <scope>NUCLEOTIDE SEQUENCE [LARGE SCALE GENOMIC DNA]</scope>
    <source>
        <strain evidence="2 3">L21-Spi-D4</strain>
    </source>
</reference>
<evidence type="ECO:0000313" key="2">
    <source>
        <dbReference type="EMBL" id="ALO17220.1"/>
    </source>
</evidence>
<dbReference type="Pfam" id="PF04076">
    <property type="entry name" value="BOF"/>
    <property type="match status" value="1"/>
</dbReference>
<sequence>MKAKIKQWTIMTFILMGFTVLGYNGYSQENQPDIKITKISELQNYTDSYIKGEVIKILDEDEFRLEDSSGNIKVYTGWKNTNVVKKGDKITVRGKVDPG</sequence>
<proteinExistence type="predicted"/>
<evidence type="ECO:0000313" key="3">
    <source>
        <dbReference type="Proteomes" id="UP000064893"/>
    </source>
</evidence>
<accession>A0A0S2I4S0</accession>
<name>A0A0S2I4S0_9BACT</name>
<dbReference type="OrthoDB" id="467760at2"/>
<keyword evidence="3" id="KW-1185">Reference proteome</keyword>
<dbReference type="AlphaFoldDB" id="A0A0S2I4S0"/>
<dbReference type="RefSeq" id="WP_057954526.1">
    <property type="nucleotide sequence ID" value="NZ_CP013118.1"/>
</dbReference>